<protein>
    <recommendedName>
        <fullName evidence="4">HTH deoR-type domain-containing protein</fullName>
    </recommendedName>
</protein>
<dbReference type="InterPro" id="IPR036388">
    <property type="entry name" value="WH-like_DNA-bd_sf"/>
</dbReference>
<dbReference type="OrthoDB" id="7688673at2"/>
<organism evidence="6 7">
    <name type="scientific">Curtobacterium oceanosedimentum</name>
    <dbReference type="NCBI Taxonomy" id="465820"/>
    <lineage>
        <taxon>Bacteria</taxon>
        <taxon>Bacillati</taxon>
        <taxon>Actinomycetota</taxon>
        <taxon>Actinomycetes</taxon>
        <taxon>Micrococcales</taxon>
        <taxon>Microbacteriaceae</taxon>
        <taxon>Curtobacterium</taxon>
    </lineage>
</organism>
<accession>A0A147DRK3</accession>
<dbReference type="RefSeq" id="WP_058728150.1">
    <property type="nucleotide sequence ID" value="NZ_LDRB01000016.1"/>
</dbReference>
<dbReference type="GO" id="GO:0003677">
    <property type="term" value="F:DNA binding"/>
    <property type="evidence" value="ECO:0007669"/>
    <property type="project" value="UniProtKB-KW"/>
</dbReference>
<dbReference type="AlphaFoldDB" id="A0A147DRK3"/>
<dbReference type="Proteomes" id="UP000078335">
    <property type="component" value="Unassembled WGS sequence"/>
</dbReference>
<evidence type="ECO:0000313" key="7">
    <source>
        <dbReference type="Proteomes" id="UP000072763"/>
    </source>
</evidence>
<comment type="caution">
    <text evidence="6">The sequence shown here is derived from an EMBL/GenBank/DDBJ whole genome shotgun (WGS) entry which is preliminary data.</text>
</comment>
<dbReference type="GO" id="GO:0003700">
    <property type="term" value="F:DNA-binding transcription factor activity"/>
    <property type="evidence" value="ECO:0007669"/>
    <property type="project" value="InterPro"/>
</dbReference>
<evidence type="ECO:0000259" key="4">
    <source>
        <dbReference type="PROSITE" id="PS51000"/>
    </source>
</evidence>
<keyword evidence="2" id="KW-0238">DNA-binding</keyword>
<dbReference type="EMBL" id="LDRB01000016">
    <property type="protein sequence ID" value="KTR41425.1"/>
    <property type="molecule type" value="Genomic_DNA"/>
</dbReference>
<dbReference type="Gene3D" id="1.10.10.10">
    <property type="entry name" value="Winged helix-like DNA-binding domain superfamily/Winged helix DNA-binding domain"/>
    <property type="match status" value="1"/>
</dbReference>
<dbReference type="PATRIC" id="fig|465820.3.peg.769"/>
<dbReference type="InterPro" id="IPR001034">
    <property type="entry name" value="DeoR_HTH"/>
</dbReference>
<sequence>MDNDTPDVGRKRRDRMRDILERVREQGSTTTDELIRACGVSAATVRRDLSELEARGLVQRSYGRVEAVGVLPELPVVMRASEADAAKRAVGRLAARLLPSGRQAVAVSGGTTTMEVVRALGDRNGLTVITNAVTIALEVSRSPRVKTILTGGTLRATSLEAVGPLAEAAFSAFKVTTAFLGTDGISAAGGVTTHDDTEARTNGVMVTHADRVVVVCDGSKVGRQTMARMADIGDVSVLVTDEHAPREALEQIAAAGVEVLIA</sequence>
<dbReference type="PANTHER" id="PTHR30363:SF44">
    <property type="entry name" value="AGA OPERON TRANSCRIPTIONAL REPRESSOR-RELATED"/>
    <property type="match status" value="1"/>
</dbReference>
<feature type="domain" description="HTH deoR-type" evidence="4">
    <location>
        <begin position="12"/>
        <end position="67"/>
    </location>
</feature>
<evidence type="ECO:0000256" key="2">
    <source>
        <dbReference type="ARBA" id="ARBA00023125"/>
    </source>
</evidence>
<dbReference type="SUPFAM" id="SSF100950">
    <property type="entry name" value="NagB/RpiA/CoA transferase-like"/>
    <property type="match status" value="1"/>
</dbReference>
<dbReference type="SMART" id="SM00420">
    <property type="entry name" value="HTH_DEOR"/>
    <property type="match status" value="1"/>
</dbReference>
<dbReference type="SUPFAM" id="SSF46785">
    <property type="entry name" value="Winged helix' DNA-binding domain"/>
    <property type="match status" value="1"/>
</dbReference>
<dbReference type="PROSITE" id="PS51000">
    <property type="entry name" value="HTH_DEOR_2"/>
    <property type="match status" value="1"/>
</dbReference>
<keyword evidence="1" id="KW-0805">Transcription regulation</keyword>
<dbReference type="InterPro" id="IPR036390">
    <property type="entry name" value="WH_DNA-bd_sf"/>
</dbReference>
<dbReference type="EMBL" id="LDRC01000032">
    <property type="protein sequence ID" value="KTR52341.1"/>
    <property type="molecule type" value="Genomic_DNA"/>
</dbReference>
<dbReference type="Gene3D" id="3.40.50.1360">
    <property type="match status" value="1"/>
</dbReference>
<proteinExistence type="predicted"/>
<keyword evidence="8" id="KW-1185">Reference proteome</keyword>
<dbReference type="PROSITE" id="PS00894">
    <property type="entry name" value="HTH_DEOR_1"/>
    <property type="match status" value="1"/>
</dbReference>
<evidence type="ECO:0000313" key="5">
    <source>
        <dbReference type="EMBL" id="KTR41425.1"/>
    </source>
</evidence>
<keyword evidence="3" id="KW-0804">Transcription</keyword>
<dbReference type="PRINTS" id="PR00037">
    <property type="entry name" value="HTHLACR"/>
</dbReference>
<dbReference type="Pfam" id="PF00455">
    <property type="entry name" value="DeoRC"/>
    <property type="match status" value="1"/>
</dbReference>
<dbReference type="InterPro" id="IPR050313">
    <property type="entry name" value="Carb_Metab_HTH_regulators"/>
</dbReference>
<dbReference type="PANTHER" id="PTHR30363">
    <property type="entry name" value="HTH-TYPE TRANSCRIPTIONAL REGULATOR SRLR-RELATED"/>
    <property type="match status" value="1"/>
</dbReference>
<dbReference type="InterPro" id="IPR018356">
    <property type="entry name" value="Tscrpt_reg_HTH_DeoR_CS"/>
</dbReference>
<evidence type="ECO:0000256" key="1">
    <source>
        <dbReference type="ARBA" id="ARBA00023015"/>
    </source>
</evidence>
<dbReference type="STRING" id="465820.NS263_04745"/>
<evidence type="ECO:0000256" key="3">
    <source>
        <dbReference type="ARBA" id="ARBA00023163"/>
    </source>
</evidence>
<dbReference type="SMART" id="SM01134">
    <property type="entry name" value="DeoRC"/>
    <property type="match status" value="1"/>
</dbReference>
<dbReference type="Pfam" id="PF08220">
    <property type="entry name" value="HTH_DeoR"/>
    <property type="match status" value="1"/>
</dbReference>
<name>A0A147DRK3_9MICO</name>
<gene>
    <name evidence="5" type="ORF">NS263_04745</name>
    <name evidence="6" type="ORF">NS359_06625</name>
</gene>
<dbReference type="Proteomes" id="UP000072763">
    <property type="component" value="Unassembled WGS sequence"/>
</dbReference>
<dbReference type="InterPro" id="IPR037171">
    <property type="entry name" value="NagB/RpiA_transferase-like"/>
</dbReference>
<evidence type="ECO:0000313" key="6">
    <source>
        <dbReference type="EMBL" id="KTR52341.1"/>
    </source>
</evidence>
<evidence type="ECO:0000313" key="8">
    <source>
        <dbReference type="Proteomes" id="UP000078335"/>
    </source>
</evidence>
<reference evidence="7 8" key="1">
    <citation type="journal article" date="2016" name="Front. Microbiol.">
        <title>Genomic Resource of Rice Seed Associated Bacteria.</title>
        <authorList>
            <person name="Midha S."/>
            <person name="Bansal K."/>
            <person name="Sharma S."/>
            <person name="Kumar N."/>
            <person name="Patil P.P."/>
            <person name="Chaudhry V."/>
            <person name="Patil P.B."/>
        </authorList>
    </citation>
    <scope>NUCLEOTIDE SEQUENCE [LARGE SCALE GENOMIC DNA]</scope>
    <source>
        <strain evidence="5 8">NS263</strain>
        <strain evidence="6 7">NS359</strain>
    </source>
</reference>
<dbReference type="InterPro" id="IPR014036">
    <property type="entry name" value="DeoR-like_C"/>
</dbReference>